<dbReference type="SUPFAM" id="SSF51215">
    <property type="entry name" value="Regulatory protein AraC"/>
    <property type="match status" value="1"/>
</dbReference>
<gene>
    <name evidence="5" type="ORF">MJA45_15500</name>
</gene>
<dbReference type="RefSeq" id="WP_315602819.1">
    <property type="nucleotide sequence ID" value="NZ_CP130318.1"/>
</dbReference>
<keyword evidence="2" id="KW-0238">DNA-binding</keyword>
<dbReference type="SMART" id="SM00342">
    <property type="entry name" value="HTH_ARAC"/>
    <property type="match status" value="1"/>
</dbReference>
<evidence type="ECO:0000256" key="2">
    <source>
        <dbReference type="ARBA" id="ARBA00023125"/>
    </source>
</evidence>
<keyword evidence="6" id="KW-1185">Reference proteome</keyword>
<dbReference type="GO" id="GO:0003700">
    <property type="term" value="F:DNA-binding transcription factor activity"/>
    <property type="evidence" value="ECO:0007669"/>
    <property type="project" value="InterPro"/>
</dbReference>
<name>A0AA96L8N7_9BACL</name>
<dbReference type="Pfam" id="PF02311">
    <property type="entry name" value="AraC_binding"/>
    <property type="match status" value="1"/>
</dbReference>
<dbReference type="Proteomes" id="UP001305702">
    <property type="component" value="Chromosome"/>
</dbReference>
<dbReference type="PROSITE" id="PS00041">
    <property type="entry name" value="HTH_ARAC_FAMILY_1"/>
    <property type="match status" value="1"/>
</dbReference>
<dbReference type="Gene3D" id="1.10.10.60">
    <property type="entry name" value="Homeodomain-like"/>
    <property type="match status" value="2"/>
</dbReference>
<keyword evidence="1" id="KW-0805">Transcription regulation</keyword>
<sequence>MDVLKFRNTDTFKGSFPFNINRHTDGEFRQPLHAHDYIQIAYVVQGVCSHWFQGKLLTVGKGDIFLIPPGITHSICSLPNKGYEVVLIDFLPFFVHDEMRAFSHSLDALLTRNEEGEGASRVFQPWLHIDGSKQILVDQLLLDLQEEFTRREEGYEFSIRINLIKLLILMDREYRRMKEPQSPAQAALCPSNPMKAAVRYIQNHYNRDLPLEEGAEAAGMAPAYFSHKFKKETGLTFVEYLNEVRITQAKALLSKGDEPVTQICYRVGFRHLSHFNRTFKKRTGLTPTEYKKAFTAAKN</sequence>
<dbReference type="AlphaFoldDB" id="A0AA96L8N7"/>
<dbReference type="GO" id="GO:0043565">
    <property type="term" value="F:sequence-specific DNA binding"/>
    <property type="evidence" value="ECO:0007669"/>
    <property type="project" value="InterPro"/>
</dbReference>
<dbReference type="EMBL" id="CP130318">
    <property type="protein sequence ID" value="WNQ09052.1"/>
    <property type="molecule type" value="Genomic_DNA"/>
</dbReference>
<dbReference type="InterPro" id="IPR009057">
    <property type="entry name" value="Homeodomain-like_sf"/>
</dbReference>
<evidence type="ECO:0000256" key="3">
    <source>
        <dbReference type="ARBA" id="ARBA00023163"/>
    </source>
</evidence>
<dbReference type="KEGG" id="paun:MJA45_15500"/>
<evidence type="ECO:0000256" key="1">
    <source>
        <dbReference type="ARBA" id="ARBA00023015"/>
    </source>
</evidence>
<dbReference type="InterPro" id="IPR018062">
    <property type="entry name" value="HTH_AraC-typ_CS"/>
</dbReference>
<protein>
    <submittedName>
        <fullName evidence="5">AraC family transcriptional regulator</fullName>
    </submittedName>
</protein>
<evidence type="ECO:0000259" key="4">
    <source>
        <dbReference type="PROSITE" id="PS01124"/>
    </source>
</evidence>
<dbReference type="PANTHER" id="PTHR43280">
    <property type="entry name" value="ARAC-FAMILY TRANSCRIPTIONAL REGULATOR"/>
    <property type="match status" value="1"/>
</dbReference>
<dbReference type="Pfam" id="PF12833">
    <property type="entry name" value="HTH_18"/>
    <property type="match status" value="1"/>
</dbReference>
<evidence type="ECO:0000313" key="6">
    <source>
        <dbReference type="Proteomes" id="UP001305702"/>
    </source>
</evidence>
<dbReference type="InterPro" id="IPR018060">
    <property type="entry name" value="HTH_AraC"/>
</dbReference>
<reference evidence="5 6" key="1">
    <citation type="submission" date="2022-02" db="EMBL/GenBank/DDBJ databases">
        <title>Paenibacillus sp. MBLB1776 Whole Genome Shotgun Sequencing.</title>
        <authorList>
            <person name="Hwang C.Y."/>
            <person name="Cho E.-S."/>
            <person name="Seo M.-J."/>
        </authorList>
    </citation>
    <scope>NUCLEOTIDE SEQUENCE [LARGE SCALE GENOMIC DNA]</scope>
    <source>
        <strain evidence="5 6">MBLB1776</strain>
    </source>
</reference>
<accession>A0AA96L8N7</accession>
<dbReference type="PANTHER" id="PTHR43280:SF27">
    <property type="entry name" value="TRANSCRIPTIONAL REGULATOR MTLR"/>
    <property type="match status" value="1"/>
</dbReference>
<keyword evidence="3" id="KW-0804">Transcription</keyword>
<dbReference type="PROSITE" id="PS01124">
    <property type="entry name" value="HTH_ARAC_FAMILY_2"/>
    <property type="match status" value="1"/>
</dbReference>
<dbReference type="Gene3D" id="2.60.120.10">
    <property type="entry name" value="Jelly Rolls"/>
    <property type="match status" value="1"/>
</dbReference>
<dbReference type="SUPFAM" id="SSF46689">
    <property type="entry name" value="Homeodomain-like"/>
    <property type="match status" value="2"/>
</dbReference>
<dbReference type="PRINTS" id="PR00032">
    <property type="entry name" value="HTHARAC"/>
</dbReference>
<feature type="domain" description="HTH araC/xylS-type" evidence="4">
    <location>
        <begin position="195"/>
        <end position="293"/>
    </location>
</feature>
<dbReference type="InterPro" id="IPR037923">
    <property type="entry name" value="HTH-like"/>
</dbReference>
<dbReference type="InterPro" id="IPR020449">
    <property type="entry name" value="Tscrpt_reg_AraC-type_HTH"/>
</dbReference>
<organism evidence="5 6">
    <name type="scientific">Paenibacillus aurantius</name>
    <dbReference type="NCBI Taxonomy" id="2918900"/>
    <lineage>
        <taxon>Bacteria</taxon>
        <taxon>Bacillati</taxon>
        <taxon>Bacillota</taxon>
        <taxon>Bacilli</taxon>
        <taxon>Bacillales</taxon>
        <taxon>Paenibacillaceae</taxon>
        <taxon>Paenibacillus</taxon>
    </lineage>
</organism>
<proteinExistence type="predicted"/>
<dbReference type="InterPro" id="IPR003313">
    <property type="entry name" value="AraC-bd"/>
</dbReference>
<dbReference type="InterPro" id="IPR014710">
    <property type="entry name" value="RmlC-like_jellyroll"/>
</dbReference>
<evidence type="ECO:0000313" key="5">
    <source>
        <dbReference type="EMBL" id="WNQ09052.1"/>
    </source>
</evidence>